<dbReference type="Proteomes" id="UP001295684">
    <property type="component" value="Unassembled WGS sequence"/>
</dbReference>
<accession>A0AAD1Y1S2</accession>
<evidence type="ECO:0000313" key="2">
    <source>
        <dbReference type="Proteomes" id="UP001295684"/>
    </source>
</evidence>
<comment type="caution">
    <text evidence="1">The sequence shown here is derived from an EMBL/GenBank/DDBJ whole genome shotgun (WGS) entry which is preliminary data.</text>
</comment>
<sequence length="119" mass="14020">MYESLLSLKAWETGQDSQYDQKLRKISKHVSQCNTKCTDLDELKMKECLNRCSQPQKQAEIFIYTKKKKFFDMIATYYNNLPSDMSAEGRKEELHQFKSGEELLKDEILNKLDAIIEEL</sequence>
<dbReference type="AlphaFoldDB" id="A0AAD1Y1S2"/>
<reference evidence="1" key="1">
    <citation type="submission" date="2023-07" db="EMBL/GenBank/DDBJ databases">
        <authorList>
            <consortium name="AG Swart"/>
            <person name="Singh M."/>
            <person name="Singh A."/>
            <person name="Seah K."/>
            <person name="Emmerich C."/>
        </authorList>
    </citation>
    <scope>NUCLEOTIDE SEQUENCE</scope>
    <source>
        <strain evidence="1">DP1</strain>
    </source>
</reference>
<dbReference type="EMBL" id="CAMPGE010025209">
    <property type="protein sequence ID" value="CAI2382989.1"/>
    <property type="molecule type" value="Genomic_DNA"/>
</dbReference>
<proteinExistence type="predicted"/>
<organism evidence="1 2">
    <name type="scientific">Euplotes crassus</name>
    <dbReference type="NCBI Taxonomy" id="5936"/>
    <lineage>
        <taxon>Eukaryota</taxon>
        <taxon>Sar</taxon>
        <taxon>Alveolata</taxon>
        <taxon>Ciliophora</taxon>
        <taxon>Intramacronucleata</taxon>
        <taxon>Spirotrichea</taxon>
        <taxon>Hypotrichia</taxon>
        <taxon>Euplotida</taxon>
        <taxon>Euplotidae</taxon>
        <taxon>Moneuplotes</taxon>
    </lineage>
</organism>
<name>A0AAD1Y1S2_EUPCR</name>
<keyword evidence="2" id="KW-1185">Reference proteome</keyword>
<protein>
    <submittedName>
        <fullName evidence="1">Uncharacterized protein</fullName>
    </submittedName>
</protein>
<gene>
    <name evidence="1" type="ORF">ECRASSUSDP1_LOCUS24480</name>
</gene>
<evidence type="ECO:0000313" key="1">
    <source>
        <dbReference type="EMBL" id="CAI2382989.1"/>
    </source>
</evidence>